<feature type="non-terminal residue" evidence="2">
    <location>
        <position position="1"/>
    </location>
</feature>
<keyword evidence="2" id="KW-0328">Glycosyltransferase</keyword>
<feature type="transmembrane region" description="Helical" evidence="1">
    <location>
        <begin position="28"/>
        <end position="53"/>
    </location>
</feature>
<proteinExistence type="predicted"/>
<dbReference type="AlphaFoldDB" id="A0A699QYI0"/>
<keyword evidence="1" id="KW-0812">Transmembrane</keyword>
<evidence type="ECO:0000256" key="1">
    <source>
        <dbReference type="SAM" id="Phobius"/>
    </source>
</evidence>
<keyword evidence="2" id="KW-0808">Transferase</keyword>
<name>A0A699QYI0_TANCI</name>
<reference evidence="2" key="1">
    <citation type="journal article" date="2019" name="Sci. Rep.">
        <title>Draft genome of Tanacetum cinerariifolium, the natural source of mosquito coil.</title>
        <authorList>
            <person name="Yamashiro T."/>
            <person name="Shiraishi A."/>
            <person name="Satake H."/>
            <person name="Nakayama K."/>
        </authorList>
    </citation>
    <scope>NUCLEOTIDE SEQUENCE</scope>
</reference>
<gene>
    <name evidence="2" type="ORF">Tci_850216</name>
</gene>
<evidence type="ECO:0000313" key="2">
    <source>
        <dbReference type="EMBL" id="GFC78246.1"/>
    </source>
</evidence>
<keyword evidence="1" id="KW-0472">Membrane</keyword>
<dbReference type="GO" id="GO:0016757">
    <property type="term" value="F:glycosyltransferase activity"/>
    <property type="evidence" value="ECO:0007669"/>
    <property type="project" value="UniProtKB-KW"/>
</dbReference>
<keyword evidence="1" id="KW-1133">Transmembrane helix</keyword>
<comment type="caution">
    <text evidence="2">The sequence shown here is derived from an EMBL/GenBank/DDBJ whole genome shotgun (WGS) entry which is preliminary data.</text>
</comment>
<protein>
    <submittedName>
        <fullName evidence="2">O-fucosyltransferase 8 isoform X1</fullName>
    </submittedName>
</protein>
<dbReference type="EMBL" id="BKCJ011064669">
    <property type="protein sequence ID" value="GFC78246.1"/>
    <property type="molecule type" value="Genomic_DNA"/>
</dbReference>
<sequence length="100" mass="11049">EIIKEDMKEKSQLEGGYVGKRHSWLHKLFSLIVFTFALMGFLFLLDSITGSIFEPSLVSSMPEKNSSDALGDDGSKNVVQMYGRLASMASSALVEVLLFL</sequence>
<accession>A0A699QYI0</accession>
<organism evidence="2">
    <name type="scientific">Tanacetum cinerariifolium</name>
    <name type="common">Dalmatian daisy</name>
    <name type="synonym">Chrysanthemum cinerariifolium</name>
    <dbReference type="NCBI Taxonomy" id="118510"/>
    <lineage>
        <taxon>Eukaryota</taxon>
        <taxon>Viridiplantae</taxon>
        <taxon>Streptophyta</taxon>
        <taxon>Embryophyta</taxon>
        <taxon>Tracheophyta</taxon>
        <taxon>Spermatophyta</taxon>
        <taxon>Magnoliopsida</taxon>
        <taxon>eudicotyledons</taxon>
        <taxon>Gunneridae</taxon>
        <taxon>Pentapetalae</taxon>
        <taxon>asterids</taxon>
        <taxon>campanulids</taxon>
        <taxon>Asterales</taxon>
        <taxon>Asteraceae</taxon>
        <taxon>Asteroideae</taxon>
        <taxon>Anthemideae</taxon>
        <taxon>Anthemidinae</taxon>
        <taxon>Tanacetum</taxon>
    </lineage>
</organism>